<keyword evidence="5" id="KW-0677">Repeat</keyword>
<keyword evidence="6" id="KW-0009">Actin-binding</keyword>
<dbReference type="GO" id="GO:0051015">
    <property type="term" value="F:actin filament binding"/>
    <property type="evidence" value="ECO:0007669"/>
    <property type="project" value="TreeGrafter"/>
</dbReference>
<evidence type="ECO:0000256" key="2">
    <source>
        <dbReference type="ARBA" id="ARBA00004544"/>
    </source>
</evidence>
<feature type="region of interest" description="Disordered" evidence="11">
    <location>
        <begin position="169"/>
        <end position="192"/>
    </location>
</feature>
<evidence type="ECO:0000256" key="4">
    <source>
        <dbReference type="ARBA" id="ARBA00022490"/>
    </source>
</evidence>
<dbReference type="InterPro" id="IPR002108">
    <property type="entry name" value="ADF-H"/>
</dbReference>
<evidence type="ECO:0000256" key="5">
    <source>
        <dbReference type="ARBA" id="ARBA00022737"/>
    </source>
</evidence>
<dbReference type="FunFam" id="3.40.20.10:FF:000042">
    <property type="entry name" value="Actin depolymerizing protein"/>
    <property type="match status" value="1"/>
</dbReference>
<evidence type="ECO:0000313" key="14">
    <source>
        <dbReference type="Proteomes" id="UP001150942"/>
    </source>
</evidence>
<name>A0A9W9JF96_9EURO</name>
<comment type="similarity">
    <text evidence="3">Belongs to the actin-binding proteins ADF family. Twinfilin subfamily.</text>
</comment>
<organism evidence="13 14">
    <name type="scientific">Penicillium cf. viridicatum</name>
    <dbReference type="NCBI Taxonomy" id="2972119"/>
    <lineage>
        <taxon>Eukaryota</taxon>
        <taxon>Fungi</taxon>
        <taxon>Dikarya</taxon>
        <taxon>Ascomycota</taxon>
        <taxon>Pezizomycotina</taxon>
        <taxon>Eurotiomycetes</taxon>
        <taxon>Eurotiomycetidae</taxon>
        <taxon>Eurotiales</taxon>
        <taxon>Aspergillaceae</taxon>
        <taxon>Penicillium</taxon>
    </lineage>
</organism>
<comment type="caution">
    <text evidence="13">The sequence shown here is derived from an EMBL/GenBank/DDBJ whole genome shotgun (WGS) entry which is preliminary data.</text>
</comment>
<evidence type="ECO:0000256" key="3">
    <source>
        <dbReference type="ARBA" id="ARBA00009557"/>
    </source>
</evidence>
<dbReference type="PANTHER" id="PTHR13759">
    <property type="entry name" value="TWINFILIN"/>
    <property type="match status" value="1"/>
</dbReference>
<evidence type="ECO:0000256" key="7">
    <source>
        <dbReference type="ARBA" id="ARBA00023212"/>
    </source>
</evidence>
<keyword evidence="14" id="KW-1185">Reference proteome</keyword>
<dbReference type="Proteomes" id="UP001150942">
    <property type="component" value="Unassembled WGS sequence"/>
</dbReference>
<keyword evidence="7" id="KW-0206">Cytoskeleton</keyword>
<proteinExistence type="inferred from homology"/>
<feature type="region of interest" description="Disordered" evidence="11">
    <location>
        <begin position="301"/>
        <end position="341"/>
    </location>
</feature>
<evidence type="ECO:0000256" key="10">
    <source>
        <dbReference type="ARBA" id="ARBA00069496"/>
    </source>
</evidence>
<dbReference type="SUPFAM" id="SSF55753">
    <property type="entry name" value="Actin depolymerizing proteins"/>
    <property type="match status" value="2"/>
</dbReference>
<evidence type="ECO:0000313" key="13">
    <source>
        <dbReference type="EMBL" id="KAJ5195913.1"/>
    </source>
</evidence>
<reference evidence="13" key="2">
    <citation type="journal article" date="2023" name="IMA Fungus">
        <title>Comparative genomic study of the Penicillium genus elucidates a diverse pangenome and 15 lateral gene transfer events.</title>
        <authorList>
            <person name="Petersen C."/>
            <person name="Sorensen T."/>
            <person name="Nielsen M.R."/>
            <person name="Sondergaard T.E."/>
            <person name="Sorensen J.L."/>
            <person name="Fitzpatrick D.A."/>
            <person name="Frisvad J.C."/>
            <person name="Nielsen K.L."/>
        </authorList>
    </citation>
    <scope>NUCLEOTIDE SEQUENCE</scope>
    <source>
        <strain evidence="13">IBT 20477</strain>
    </source>
</reference>
<dbReference type="GO" id="GO:0005884">
    <property type="term" value="C:actin filament"/>
    <property type="evidence" value="ECO:0007669"/>
    <property type="project" value="TreeGrafter"/>
</dbReference>
<gene>
    <name evidence="13" type="ORF">N7449_006392</name>
</gene>
<feature type="domain" description="ADF-H" evidence="12">
    <location>
        <begin position="193"/>
        <end position="322"/>
    </location>
</feature>
<dbReference type="AlphaFoldDB" id="A0A9W9JF96"/>
<dbReference type="InterPro" id="IPR029006">
    <property type="entry name" value="ADF-H/Gelsolin-like_dom_sf"/>
</dbReference>
<dbReference type="GO" id="GO:0051016">
    <property type="term" value="P:barbed-end actin filament capping"/>
    <property type="evidence" value="ECO:0007669"/>
    <property type="project" value="TreeGrafter"/>
</dbReference>
<evidence type="ECO:0000259" key="12">
    <source>
        <dbReference type="PROSITE" id="PS51263"/>
    </source>
</evidence>
<dbReference type="PROSITE" id="PS51263">
    <property type="entry name" value="ADF_H"/>
    <property type="match status" value="2"/>
</dbReference>
<feature type="compositionally biased region" description="Gly residues" evidence="11">
    <location>
        <begin position="180"/>
        <end position="192"/>
    </location>
</feature>
<reference evidence="13" key="1">
    <citation type="submission" date="2022-11" db="EMBL/GenBank/DDBJ databases">
        <authorList>
            <person name="Petersen C."/>
        </authorList>
    </citation>
    <scope>NUCLEOTIDE SEQUENCE</scope>
    <source>
        <strain evidence="13">IBT 20477</strain>
    </source>
</reference>
<evidence type="ECO:0000256" key="11">
    <source>
        <dbReference type="SAM" id="MobiDB-lite"/>
    </source>
</evidence>
<comment type="subunit">
    <text evidence="8">Interacts with G-actin; ADP-actin form.</text>
</comment>
<dbReference type="GO" id="GO:0005938">
    <property type="term" value="C:cell cortex"/>
    <property type="evidence" value="ECO:0007669"/>
    <property type="project" value="UniProtKB-SubCell"/>
</dbReference>
<dbReference type="OrthoDB" id="10006997at2759"/>
<dbReference type="Gene3D" id="3.40.20.10">
    <property type="entry name" value="Severin"/>
    <property type="match status" value="2"/>
</dbReference>
<keyword evidence="4" id="KW-0963">Cytoplasm</keyword>
<dbReference type="CDD" id="cd11284">
    <property type="entry name" value="ADF_Twf-C_like"/>
    <property type="match status" value="1"/>
</dbReference>
<dbReference type="CDD" id="cd11285">
    <property type="entry name" value="ADF_Twf-N_like"/>
    <property type="match status" value="1"/>
</dbReference>
<dbReference type="InterPro" id="IPR028458">
    <property type="entry name" value="Twinfilin"/>
</dbReference>
<dbReference type="Pfam" id="PF00241">
    <property type="entry name" value="Cofilin_ADF"/>
    <property type="match status" value="2"/>
</dbReference>
<dbReference type="PANTHER" id="PTHR13759:SF1">
    <property type="entry name" value="TWINFILIN"/>
    <property type="match status" value="1"/>
</dbReference>
<comment type="subcellular location">
    <subcellularLocation>
        <location evidence="2">Cytoplasm</location>
        <location evidence="2">Cell cortex</location>
    </subcellularLocation>
    <subcellularLocation>
        <location evidence="1">Cytoplasm</location>
        <location evidence="1">Cytoskeleton</location>
    </subcellularLocation>
</comment>
<sequence length="341" mass="36690">MQSGITVSSELQDAFARFNSDSSTFCLPVTITAETLTPLAPISFQGSPSENAFFSALPQLSSVLQPKTPIYLLLRRPSTASTAALIALTYIPSNAPVRAKTLFASTRSTLSRELGTEKFASTVFATEEDEVLGQDAWRERDGEGPNAISREDMMGEKERELEAVRKAEAEARSGTPGRDIGIGGTFGPGTGSGMRVSMPVDEGAKSALRDLQDGGLVQLTVDIPTEKIVLADSQSGVEANSVATHISSSSPRYSFYHYPGSDIVIFVYTCPTGSSIKERMLHASSRRNAITVAEQEGLKIEKKIEASSPDEITGDRLQEEVTPARDQGPTRGFARPRRPGR</sequence>
<feature type="domain" description="ADF-H" evidence="12">
    <location>
        <begin position="4"/>
        <end position="141"/>
    </location>
</feature>
<accession>A0A9W9JF96</accession>
<comment type="function">
    <text evidence="9">Actin-binding protein involved in motile and morphological processes. Inhibits actin polymerization, likely by sequestering G-actin.</text>
</comment>
<dbReference type="GO" id="GO:0003785">
    <property type="term" value="F:actin monomer binding"/>
    <property type="evidence" value="ECO:0007669"/>
    <property type="project" value="TreeGrafter"/>
</dbReference>
<dbReference type="SMART" id="SM00102">
    <property type="entry name" value="ADF"/>
    <property type="match status" value="1"/>
</dbReference>
<dbReference type="EMBL" id="JAPQKQ010000005">
    <property type="protein sequence ID" value="KAJ5195913.1"/>
    <property type="molecule type" value="Genomic_DNA"/>
</dbReference>
<evidence type="ECO:0000256" key="8">
    <source>
        <dbReference type="ARBA" id="ARBA00038532"/>
    </source>
</evidence>
<evidence type="ECO:0000256" key="9">
    <source>
        <dbReference type="ARBA" id="ARBA00056419"/>
    </source>
</evidence>
<evidence type="ECO:0000256" key="1">
    <source>
        <dbReference type="ARBA" id="ARBA00004245"/>
    </source>
</evidence>
<dbReference type="FunFam" id="3.40.20.10:FF:000007">
    <property type="entry name" value="Twinfilin-1 isoform 1"/>
    <property type="match status" value="1"/>
</dbReference>
<feature type="compositionally biased region" description="Basic and acidic residues" evidence="11">
    <location>
        <begin position="313"/>
        <end position="323"/>
    </location>
</feature>
<protein>
    <recommendedName>
        <fullName evidence="10">Twinfilin</fullName>
    </recommendedName>
</protein>
<dbReference type="GO" id="GO:0030042">
    <property type="term" value="P:actin filament depolymerization"/>
    <property type="evidence" value="ECO:0007669"/>
    <property type="project" value="TreeGrafter"/>
</dbReference>
<evidence type="ECO:0000256" key="6">
    <source>
        <dbReference type="ARBA" id="ARBA00023203"/>
    </source>
</evidence>